<proteinExistence type="predicted"/>
<feature type="transmembrane region" description="Helical" evidence="1">
    <location>
        <begin position="87"/>
        <end position="107"/>
    </location>
</feature>
<evidence type="ECO:0008006" key="4">
    <source>
        <dbReference type="Google" id="ProtNLM"/>
    </source>
</evidence>
<evidence type="ECO:0000256" key="1">
    <source>
        <dbReference type="SAM" id="Phobius"/>
    </source>
</evidence>
<feature type="transmembrane region" description="Helical" evidence="1">
    <location>
        <begin position="158"/>
        <end position="183"/>
    </location>
</feature>
<evidence type="ECO:0000313" key="3">
    <source>
        <dbReference type="Proteomes" id="UP001157167"/>
    </source>
</evidence>
<feature type="transmembrane region" description="Helical" evidence="1">
    <location>
        <begin position="113"/>
        <end position="146"/>
    </location>
</feature>
<keyword evidence="1" id="KW-0472">Membrane</keyword>
<keyword evidence="1" id="KW-0812">Transmembrane</keyword>
<accession>A0ABQ6FG62</accession>
<reference evidence="3" key="1">
    <citation type="journal article" date="2019" name="Int. J. Syst. Evol. Microbiol.">
        <title>The Global Catalogue of Microorganisms (GCM) 10K type strain sequencing project: providing services to taxonomists for standard genome sequencing and annotation.</title>
        <authorList>
            <consortium name="The Broad Institute Genomics Platform"/>
            <consortium name="The Broad Institute Genome Sequencing Center for Infectious Disease"/>
            <person name="Wu L."/>
            <person name="Ma J."/>
        </authorList>
    </citation>
    <scope>NUCLEOTIDE SEQUENCE [LARGE SCALE GENOMIC DNA]</scope>
    <source>
        <strain evidence="3">NBRC 102407</strain>
    </source>
</reference>
<organism evidence="2 3">
    <name type="scientific">Zoogloea oryzae</name>
    <dbReference type="NCBI Taxonomy" id="310767"/>
    <lineage>
        <taxon>Bacteria</taxon>
        <taxon>Pseudomonadati</taxon>
        <taxon>Pseudomonadota</taxon>
        <taxon>Betaproteobacteria</taxon>
        <taxon>Rhodocyclales</taxon>
        <taxon>Zoogloeaceae</taxon>
        <taxon>Zoogloea</taxon>
    </lineage>
</organism>
<protein>
    <recommendedName>
        <fullName evidence="4">PRA1 family protein</fullName>
    </recommendedName>
</protein>
<name>A0ABQ6FG62_9RHOO</name>
<sequence>MHTVVESTLQSRALPSIPNLSVNTDRLQAVLAGDPRLRRSGGRLPQTLAIVMSDSPNPFAKFIDLEGVWSKSETPSLKAVFDNLRNYPILALFALIAKEISLLQLSLAIQMHYVLLVFLMFFSLATFIQTALLLTALVMGFVIGFLPKRGWIKNEYVQTLFAMVFVGFFFFSFCLAMAISTVIDKVKLNG</sequence>
<keyword evidence="1" id="KW-1133">Transmembrane helix</keyword>
<dbReference type="RefSeq" id="WP_284188656.1">
    <property type="nucleotide sequence ID" value="NZ_BSPX01000048.1"/>
</dbReference>
<gene>
    <name evidence="2" type="ORF">GCM10007933_29160</name>
</gene>
<evidence type="ECO:0000313" key="2">
    <source>
        <dbReference type="EMBL" id="GLT23450.1"/>
    </source>
</evidence>
<keyword evidence="3" id="KW-1185">Reference proteome</keyword>
<comment type="caution">
    <text evidence="2">The sequence shown here is derived from an EMBL/GenBank/DDBJ whole genome shotgun (WGS) entry which is preliminary data.</text>
</comment>
<dbReference type="EMBL" id="BSPX01000048">
    <property type="protein sequence ID" value="GLT23450.1"/>
    <property type="molecule type" value="Genomic_DNA"/>
</dbReference>
<dbReference type="Proteomes" id="UP001157167">
    <property type="component" value="Unassembled WGS sequence"/>
</dbReference>